<dbReference type="EC" id="3.13.1.4" evidence="7"/>
<evidence type="ECO:0000256" key="6">
    <source>
        <dbReference type="ARBA" id="ARBA00052938"/>
    </source>
</evidence>
<evidence type="ECO:0000313" key="15">
    <source>
        <dbReference type="Proteomes" id="UP000537729"/>
    </source>
</evidence>
<dbReference type="PANTHER" id="PTHR43884">
    <property type="entry name" value="ACYL-COA DEHYDROGENASE"/>
    <property type="match status" value="1"/>
</dbReference>
<dbReference type="FunFam" id="1.20.140.10:FF:000004">
    <property type="entry name" value="Acyl-CoA dehydrogenase FadE25"/>
    <property type="match status" value="1"/>
</dbReference>
<dbReference type="FunFam" id="2.40.110.10:FF:000002">
    <property type="entry name" value="Acyl-CoA dehydrogenase fadE12"/>
    <property type="match status" value="1"/>
</dbReference>
<evidence type="ECO:0000256" key="3">
    <source>
        <dbReference type="ARBA" id="ARBA00022630"/>
    </source>
</evidence>
<dbReference type="GO" id="GO:0003995">
    <property type="term" value="F:acyl-CoA dehydrogenase activity"/>
    <property type="evidence" value="ECO:0007669"/>
    <property type="project" value="InterPro"/>
</dbReference>
<dbReference type="Gene3D" id="1.10.540.10">
    <property type="entry name" value="Acyl-CoA dehydrogenase/oxidase, N-terminal domain"/>
    <property type="match status" value="1"/>
</dbReference>
<dbReference type="SUPFAM" id="SSF56645">
    <property type="entry name" value="Acyl-CoA dehydrogenase NM domain-like"/>
    <property type="match status" value="1"/>
</dbReference>
<evidence type="ECO:0000259" key="11">
    <source>
        <dbReference type="Pfam" id="PF00441"/>
    </source>
</evidence>
<dbReference type="InterPro" id="IPR006089">
    <property type="entry name" value="Acyl-CoA_DH_CS"/>
</dbReference>
<dbReference type="InterPro" id="IPR006091">
    <property type="entry name" value="Acyl-CoA_Oxase/DH_mid-dom"/>
</dbReference>
<evidence type="ECO:0000259" key="12">
    <source>
        <dbReference type="Pfam" id="PF02770"/>
    </source>
</evidence>
<feature type="domain" description="Acyl-CoA dehydrogenase/oxidase C-terminal" evidence="11">
    <location>
        <begin position="236"/>
        <end position="384"/>
    </location>
</feature>
<dbReference type="InterPro" id="IPR037069">
    <property type="entry name" value="AcylCoA_DH/ox_N_sf"/>
</dbReference>
<feature type="domain" description="Acyl-CoA dehydrogenase/oxidase N-terminal" evidence="13">
    <location>
        <begin position="15"/>
        <end position="124"/>
    </location>
</feature>
<comment type="caution">
    <text evidence="14">The sequence shown here is derived from an EMBL/GenBank/DDBJ whole genome shotgun (WGS) entry which is preliminary data.</text>
</comment>
<feature type="domain" description="Acyl-CoA oxidase/dehydrogenase middle" evidence="12">
    <location>
        <begin position="128"/>
        <end position="224"/>
    </location>
</feature>
<reference evidence="14 15" key="1">
    <citation type="journal article" date="2020" name="Front. Microbiol.">
        <title>Genetic Organization of the aprX-lipA2 Operon Affects the Proteolytic Potential of Pseudomonas Species in Milk.</title>
        <authorList>
            <person name="Maier C."/>
            <person name="Huptas C."/>
            <person name="von Neubeck M."/>
            <person name="Scherer S."/>
            <person name="Wenning M."/>
            <person name="Lucking G."/>
        </authorList>
    </citation>
    <scope>NUCLEOTIDE SEQUENCE [LARGE SCALE GENOMIC DNA]</scope>
    <source>
        <strain evidence="14 15">DSM 16272</strain>
    </source>
</reference>
<dbReference type="Gene3D" id="1.20.140.10">
    <property type="entry name" value="Butyryl-CoA Dehydrogenase, subunit A, domain 3"/>
    <property type="match status" value="1"/>
</dbReference>
<dbReference type="AlphaFoldDB" id="A0A7Y1AD96"/>
<evidence type="ECO:0000256" key="8">
    <source>
        <dbReference type="ARBA" id="ARBA00068311"/>
    </source>
</evidence>
<dbReference type="Pfam" id="PF02771">
    <property type="entry name" value="Acyl-CoA_dh_N"/>
    <property type="match status" value="1"/>
</dbReference>
<dbReference type="InterPro" id="IPR009100">
    <property type="entry name" value="AcylCoA_DH/oxidase_NM_dom_sf"/>
</dbReference>
<evidence type="ECO:0000256" key="10">
    <source>
        <dbReference type="RuleBase" id="RU362125"/>
    </source>
</evidence>
<keyword evidence="5 10" id="KW-0560">Oxidoreductase</keyword>
<dbReference type="SUPFAM" id="SSF47203">
    <property type="entry name" value="Acyl-CoA dehydrogenase C-terminal domain-like"/>
    <property type="match status" value="1"/>
</dbReference>
<keyword evidence="3 10" id="KW-0285">Flavoprotein</keyword>
<evidence type="ECO:0000256" key="5">
    <source>
        <dbReference type="ARBA" id="ARBA00023002"/>
    </source>
</evidence>
<protein>
    <recommendedName>
        <fullName evidence="8">3-sulfinopropanoyl-CoA desulfinase</fullName>
        <ecNumber evidence="7">3.13.1.4</ecNumber>
    </recommendedName>
    <alternativeName>
        <fullName evidence="9">3-sulfinopropionyl coenzyme A desulfinase</fullName>
    </alternativeName>
</protein>
<dbReference type="Pfam" id="PF02770">
    <property type="entry name" value="Acyl-CoA_dh_M"/>
    <property type="match status" value="1"/>
</dbReference>
<dbReference type="InterPro" id="IPR046373">
    <property type="entry name" value="Acyl-CoA_Oxase/DH_mid-dom_sf"/>
</dbReference>
<dbReference type="PANTHER" id="PTHR43884:SF12">
    <property type="entry name" value="ISOVALERYL-COA DEHYDROGENASE, MITOCHONDRIAL-RELATED"/>
    <property type="match status" value="1"/>
</dbReference>
<proteinExistence type="inferred from homology"/>
<dbReference type="GO" id="GO:0050660">
    <property type="term" value="F:flavin adenine dinucleotide binding"/>
    <property type="evidence" value="ECO:0007669"/>
    <property type="project" value="InterPro"/>
</dbReference>
<dbReference type="EMBL" id="JAAQWG010000112">
    <property type="protein sequence ID" value="NMY13634.1"/>
    <property type="molecule type" value="Genomic_DNA"/>
</dbReference>
<organism evidence="14 15">
    <name type="scientific">Pseudomonas veronii</name>
    <dbReference type="NCBI Taxonomy" id="76761"/>
    <lineage>
        <taxon>Bacteria</taxon>
        <taxon>Pseudomonadati</taxon>
        <taxon>Pseudomonadota</taxon>
        <taxon>Gammaproteobacteria</taxon>
        <taxon>Pseudomonadales</taxon>
        <taxon>Pseudomonadaceae</taxon>
        <taxon>Pseudomonas</taxon>
    </lineage>
</organism>
<accession>A0A7Y1AD96</accession>
<dbReference type="RefSeq" id="WP_169886669.1">
    <property type="nucleotide sequence ID" value="NZ_JAAQWG010000112.1"/>
</dbReference>
<evidence type="ECO:0000256" key="9">
    <source>
        <dbReference type="ARBA" id="ARBA00075603"/>
    </source>
</evidence>
<comment type="catalytic activity">
    <reaction evidence="6">
        <text>3-sulfinopropanoyl-CoA + H2O = propanoyl-CoA + sulfite + H(+)</text>
        <dbReference type="Rhea" id="RHEA:41624"/>
        <dbReference type="ChEBI" id="CHEBI:15377"/>
        <dbReference type="ChEBI" id="CHEBI:15378"/>
        <dbReference type="ChEBI" id="CHEBI:17359"/>
        <dbReference type="ChEBI" id="CHEBI:57392"/>
        <dbReference type="ChEBI" id="CHEBI:78349"/>
        <dbReference type="EC" id="3.13.1.4"/>
    </reaction>
    <physiologicalReaction direction="left-to-right" evidence="6">
        <dbReference type="Rhea" id="RHEA:41625"/>
    </physiologicalReaction>
</comment>
<dbReference type="Pfam" id="PF00441">
    <property type="entry name" value="Acyl-CoA_dh_1"/>
    <property type="match status" value="1"/>
</dbReference>
<gene>
    <name evidence="14" type="ORF">HBO38_35540</name>
</gene>
<sequence>MNAIERLNAQLGLPEDEAMLLESVRAFARAEIAPRAAHFDESKEFPWANVEGINRLGLNAMFIPQAYGGVGLSYLAYLACVRELSAACASTGIIWATNYHATKPIIEFGSEELKERLLPTMLDGGLAALVITESGAGSDATGMRTTFREDGDHLVVNGSKIFITNGDVADLYLVFGKWAGVDDQRKAISCMVIEKGTPGLSVGRLEDKLGHRASSTATLNFDECRVPKRNLICGPGEGLPMLLASLNHSRPSIGAHALGIAHAAFEDSVAYINGRRQSGKRIIEFQGIQFLLADLASELALCDAWLLHVARLVDQGVKDIGVEASILKMRASDLAMRMATEAIQMHGGYGYCKEYRVERLFRDAKIAQIWEGTNQIHRQIIGRHFIER</sequence>
<dbReference type="InterPro" id="IPR013786">
    <property type="entry name" value="AcylCoA_DH/ox_N"/>
</dbReference>
<dbReference type="InterPro" id="IPR009075">
    <property type="entry name" value="AcylCo_DH/oxidase_C"/>
</dbReference>
<evidence type="ECO:0000256" key="2">
    <source>
        <dbReference type="ARBA" id="ARBA00009347"/>
    </source>
</evidence>
<evidence type="ECO:0000313" key="14">
    <source>
        <dbReference type="EMBL" id="NMY13634.1"/>
    </source>
</evidence>
<dbReference type="InterPro" id="IPR036250">
    <property type="entry name" value="AcylCo_DH-like_C"/>
</dbReference>
<evidence type="ECO:0000256" key="4">
    <source>
        <dbReference type="ARBA" id="ARBA00022827"/>
    </source>
</evidence>
<comment type="cofactor">
    <cofactor evidence="1 10">
        <name>FAD</name>
        <dbReference type="ChEBI" id="CHEBI:57692"/>
    </cofactor>
</comment>
<evidence type="ECO:0000256" key="7">
    <source>
        <dbReference type="ARBA" id="ARBA00066461"/>
    </source>
</evidence>
<name>A0A7Y1AD96_PSEVE</name>
<dbReference type="Gene3D" id="2.40.110.10">
    <property type="entry name" value="Butyryl-CoA Dehydrogenase, subunit A, domain 2"/>
    <property type="match status" value="1"/>
</dbReference>
<dbReference type="PIRSF" id="PIRSF016578">
    <property type="entry name" value="HsaA"/>
    <property type="match status" value="1"/>
</dbReference>
<evidence type="ECO:0000259" key="13">
    <source>
        <dbReference type="Pfam" id="PF02771"/>
    </source>
</evidence>
<keyword evidence="4 10" id="KW-0274">FAD</keyword>
<dbReference type="PROSITE" id="PS00073">
    <property type="entry name" value="ACYL_COA_DH_2"/>
    <property type="match status" value="1"/>
</dbReference>
<comment type="similarity">
    <text evidence="2 10">Belongs to the acyl-CoA dehydrogenase family.</text>
</comment>
<dbReference type="Proteomes" id="UP000537729">
    <property type="component" value="Unassembled WGS sequence"/>
</dbReference>
<evidence type="ECO:0000256" key="1">
    <source>
        <dbReference type="ARBA" id="ARBA00001974"/>
    </source>
</evidence>